<sequence length="173" mass="19087">MAGFQAHRINNAGVYLDGNSYLAKAQEIDLGSLKTVMSDFNGLGLIGVVELPDGFEKIEGKIIWNSLYQDAVSKIASPFTSISLQCRSQINVHTSQGRVDELPLVTLMTVTFKEYQLGSYKPREATTFETPFSATSIRQLVGGKETVMLDVLSNIYRVDGKDQLAKYRSNIGQ</sequence>
<evidence type="ECO:0000313" key="2">
    <source>
        <dbReference type="Proteomes" id="UP001296921"/>
    </source>
</evidence>
<keyword evidence="2" id="KW-1185">Reference proteome</keyword>
<dbReference type="InterPro" id="IPR006498">
    <property type="entry name" value="Tail_tube"/>
</dbReference>
<dbReference type="EMBL" id="JADRCR010000019">
    <property type="protein sequence ID" value="MBK5145937.1"/>
    <property type="molecule type" value="Genomic_DNA"/>
</dbReference>
<name>A0ABS1IW91_9GAMM</name>
<proteinExistence type="predicted"/>
<accession>A0ABS1IW91</accession>
<evidence type="ECO:0000313" key="1">
    <source>
        <dbReference type="EMBL" id="MBK5145937.1"/>
    </source>
</evidence>
<dbReference type="NCBIfam" id="TIGR01611">
    <property type="entry name" value="tail_tube"/>
    <property type="match status" value="1"/>
</dbReference>
<gene>
    <name evidence="1" type="ORF">I2494_19910</name>
</gene>
<reference evidence="1 2" key="1">
    <citation type="submission" date="2020-11" db="EMBL/GenBank/DDBJ databases">
        <title>Insectihabitans protaetiae gen. nov. sp. nov. and Insectihabitans allomyrinae sp. nov., isolated from larvae of Protaetia brevitarsis seulensis and Allomyrina dichotoma, respectively.</title>
        <authorList>
            <person name="Lee S.D."/>
            <person name="Byeon Y.-S."/>
            <person name="Kim S.-M."/>
            <person name="Yang H.L."/>
            <person name="Kim I.S."/>
        </authorList>
    </citation>
    <scope>NUCLEOTIDE SEQUENCE [LARGE SCALE GENOMIC DNA]</scope>
    <source>
        <strain evidence="1 2">BWR-B9</strain>
    </source>
</reference>
<dbReference type="Proteomes" id="UP001296921">
    <property type="component" value="Unassembled WGS sequence"/>
</dbReference>
<protein>
    <submittedName>
        <fullName evidence="1">Phage major tail tube protein</fullName>
    </submittedName>
</protein>
<dbReference type="RefSeq" id="WP_218468744.1">
    <property type="nucleotide sequence ID" value="NZ_JADRCR010000019.1"/>
</dbReference>
<comment type="caution">
    <text evidence="1">The sequence shown here is derived from an EMBL/GenBank/DDBJ whole genome shotgun (WGS) entry which is preliminary data.</text>
</comment>
<dbReference type="Pfam" id="PF04985">
    <property type="entry name" value="Phage_tube"/>
    <property type="match status" value="1"/>
</dbReference>
<organism evidence="1 2">
    <name type="scientific">Limnobaculum allomyrinae</name>
    <dbReference type="NCBI Taxonomy" id="2791986"/>
    <lineage>
        <taxon>Bacteria</taxon>
        <taxon>Pseudomonadati</taxon>
        <taxon>Pseudomonadota</taxon>
        <taxon>Gammaproteobacteria</taxon>
        <taxon>Enterobacterales</taxon>
        <taxon>Budviciaceae</taxon>
        <taxon>Limnobaculum</taxon>
    </lineage>
</organism>